<dbReference type="InterPro" id="IPR032675">
    <property type="entry name" value="LRR_dom_sf"/>
</dbReference>
<dbReference type="Proteomes" id="UP000826271">
    <property type="component" value="Unassembled WGS sequence"/>
</dbReference>
<dbReference type="Pfam" id="PF00560">
    <property type="entry name" value="LRR_1"/>
    <property type="match status" value="2"/>
</dbReference>
<reference evidence="11" key="1">
    <citation type="submission" date="2019-10" db="EMBL/GenBank/DDBJ databases">
        <authorList>
            <person name="Zhang R."/>
            <person name="Pan Y."/>
            <person name="Wang J."/>
            <person name="Ma R."/>
            <person name="Yu S."/>
        </authorList>
    </citation>
    <scope>NUCLEOTIDE SEQUENCE</scope>
    <source>
        <strain evidence="11">LA-IB0</strain>
        <tissue evidence="11">Leaf</tissue>
    </source>
</reference>
<keyword evidence="7" id="KW-0472">Membrane</keyword>
<evidence type="ECO:0000256" key="4">
    <source>
        <dbReference type="ARBA" id="ARBA00022729"/>
    </source>
</evidence>
<sequence>MVSPTFLFMILLTMEFAICCCGGDSSFDCTPREKKALLKFKASLLDPSKRLSSWDDHKDCCAWDGVKCDKTTGHVSGLDLRNNNPYTPNMLLQGNKLDSSLLELKYLSYLDLSYNDFKLSPIPAFLGSMKHLQYLNLSTASFGGVVPRDLGNLPNLHTLDLTGPGLVRGGPVQRPAATWAPMGGLPRLGGLGTYRVLEGWGAWPAGLVRGGPSAATCSDPQRPGPHGWAPQAWRAW</sequence>
<evidence type="ECO:0000256" key="5">
    <source>
        <dbReference type="ARBA" id="ARBA00022737"/>
    </source>
</evidence>
<evidence type="ECO:0000256" key="6">
    <source>
        <dbReference type="ARBA" id="ARBA00022989"/>
    </source>
</evidence>
<dbReference type="InterPro" id="IPR001611">
    <property type="entry name" value="Leu-rich_rpt"/>
</dbReference>
<proteinExistence type="predicted"/>
<dbReference type="GO" id="GO:0016020">
    <property type="term" value="C:membrane"/>
    <property type="evidence" value="ECO:0007669"/>
    <property type="project" value="UniProtKB-SubCell"/>
</dbReference>
<evidence type="ECO:0000256" key="8">
    <source>
        <dbReference type="ARBA" id="ARBA00023180"/>
    </source>
</evidence>
<keyword evidence="5" id="KW-0677">Repeat</keyword>
<dbReference type="InterPro" id="IPR046956">
    <property type="entry name" value="RLP23-like"/>
</dbReference>
<dbReference type="InterPro" id="IPR013210">
    <property type="entry name" value="LRR_N_plant-typ"/>
</dbReference>
<dbReference type="SUPFAM" id="SSF52058">
    <property type="entry name" value="L domain-like"/>
    <property type="match status" value="1"/>
</dbReference>
<protein>
    <recommendedName>
        <fullName evidence="10">Leucine-rich repeat-containing N-terminal plant-type domain-containing protein</fullName>
    </recommendedName>
</protein>
<dbReference type="EMBL" id="WHWC01000016">
    <property type="protein sequence ID" value="KAG8367601.1"/>
    <property type="molecule type" value="Genomic_DNA"/>
</dbReference>
<dbReference type="AlphaFoldDB" id="A0AAV6W827"/>
<dbReference type="PANTHER" id="PTHR48063:SF112">
    <property type="entry name" value="RECEPTOR LIKE PROTEIN 30-LIKE"/>
    <property type="match status" value="1"/>
</dbReference>
<gene>
    <name evidence="11" type="ORF">BUALT_Bualt16G0089300</name>
</gene>
<evidence type="ECO:0000256" key="1">
    <source>
        <dbReference type="ARBA" id="ARBA00004479"/>
    </source>
</evidence>
<name>A0AAV6W827_9LAMI</name>
<evidence type="ECO:0000313" key="12">
    <source>
        <dbReference type="Proteomes" id="UP000826271"/>
    </source>
</evidence>
<keyword evidence="6" id="KW-1133">Transmembrane helix</keyword>
<dbReference type="Gene3D" id="3.80.10.10">
    <property type="entry name" value="Ribonuclease Inhibitor"/>
    <property type="match status" value="1"/>
</dbReference>
<evidence type="ECO:0000313" key="11">
    <source>
        <dbReference type="EMBL" id="KAG8367601.1"/>
    </source>
</evidence>
<keyword evidence="4 9" id="KW-0732">Signal</keyword>
<evidence type="ECO:0000259" key="10">
    <source>
        <dbReference type="Pfam" id="PF08263"/>
    </source>
</evidence>
<keyword evidence="12" id="KW-1185">Reference proteome</keyword>
<keyword evidence="3" id="KW-0812">Transmembrane</keyword>
<evidence type="ECO:0000256" key="3">
    <source>
        <dbReference type="ARBA" id="ARBA00022692"/>
    </source>
</evidence>
<accession>A0AAV6W827</accession>
<organism evidence="11 12">
    <name type="scientific">Buddleja alternifolia</name>
    <dbReference type="NCBI Taxonomy" id="168488"/>
    <lineage>
        <taxon>Eukaryota</taxon>
        <taxon>Viridiplantae</taxon>
        <taxon>Streptophyta</taxon>
        <taxon>Embryophyta</taxon>
        <taxon>Tracheophyta</taxon>
        <taxon>Spermatophyta</taxon>
        <taxon>Magnoliopsida</taxon>
        <taxon>eudicotyledons</taxon>
        <taxon>Gunneridae</taxon>
        <taxon>Pentapetalae</taxon>
        <taxon>asterids</taxon>
        <taxon>lamiids</taxon>
        <taxon>Lamiales</taxon>
        <taxon>Scrophulariaceae</taxon>
        <taxon>Buddlejeae</taxon>
        <taxon>Buddleja</taxon>
    </lineage>
</organism>
<evidence type="ECO:0000256" key="2">
    <source>
        <dbReference type="ARBA" id="ARBA00022614"/>
    </source>
</evidence>
<comment type="caution">
    <text evidence="11">The sequence shown here is derived from an EMBL/GenBank/DDBJ whole genome shotgun (WGS) entry which is preliminary data.</text>
</comment>
<comment type="subcellular location">
    <subcellularLocation>
        <location evidence="1">Membrane</location>
        <topology evidence="1">Single-pass type I membrane protein</topology>
    </subcellularLocation>
</comment>
<evidence type="ECO:0000256" key="9">
    <source>
        <dbReference type="SAM" id="SignalP"/>
    </source>
</evidence>
<dbReference type="Pfam" id="PF08263">
    <property type="entry name" value="LRRNT_2"/>
    <property type="match status" value="1"/>
</dbReference>
<feature type="domain" description="Leucine-rich repeat-containing N-terminal plant-type" evidence="10">
    <location>
        <begin position="32"/>
        <end position="69"/>
    </location>
</feature>
<evidence type="ECO:0000256" key="7">
    <source>
        <dbReference type="ARBA" id="ARBA00023136"/>
    </source>
</evidence>
<keyword evidence="2" id="KW-0433">Leucine-rich repeat</keyword>
<feature type="chain" id="PRO_5043496226" description="Leucine-rich repeat-containing N-terminal plant-type domain-containing protein" evidence="9">
    <location>
        <begin position="20"/>
        <end position="236"/>
    </location>
</feature>
<feature type="signal peptide" evidence="9">
    <location>
        <begin position="1"/>
        <end position="19"/>
    </location>
</feature>
<dbReference type="PANTHER" id="PTHR48063">
    <property type="entry name" value="LRR RECEPTOR-LIKE KINASE"/>
    <property type="match status" value="1"/>
</dbReference>
<keyword evidence="8" id="KW-0325">Glycoprotein</keyword>